<feature type="signal peptide" evidence="3">
    <location>
        <begin position="1"/>
        <end position="17"/>
    </location>
</feature>
<feature type="chain" id="PRO_5024298824" description="Peptidyl-tRNA hydrolase" evidence="3">
    <location>
        <begin position="18"/>
        <end position="265"/>
    </location>
</feature>
<evidence type="ECO:0000256" key="2">
    <source>
        <dbReference type="SAM" id="Phobius"/>
    </source>
</evidence>
<evidence type="ECO:0000313" key="5">
    <source>
        <dbReference type="Proteomes" id="UP000324767"/>
    </source>
</evidence>
<dbReference type="EMBL" id="VXIT01000002">
    <property type="protein sequence ID" value="KAA6414387.1"/>
    <property type="molecule type" value="Genomic_DNA"/>
</dbReference>
<evidence type="ECO:0000256" key="1">
    <source>
        <dbReference type="SAM" id="MobiDB-lite"/>
    </source>
</evidence>
<reference evidence="4 5" key="1">
    <citation type="submission" date="2019-09" db="EMBL/GenBank/DDBJ databases">
        <title>The hologenome of the rock-dwelling lichen Lasallia pustulata.</title>
        <authorList>
            <person name="Greshake Tzovaras B."/>
            <person name="Segers F."/>
            <person name="Bicker A."/>
            <person name="Dal Grande F."/>
            <person name="Otte J."/>
            <person name="Hankeln T."/>
            <person name="Schmitt I."/>
            <person name="Ebersberger I."/>
        </authorList>
    </citation>
    <scope>NUCLEOTIDE SEQUENCE [LARGE SCALE GENOMIC DNA]</scope>
    <source>
        <strain evidence="4">A1-1</strain>
    </source>
</reference>
<keyword evidence="3" id="KW-0732">Signal</keyword>
<evidence type="ECO:0000256" key="3">
    <source>
        <dbReference type="SAM" id="SignalP"/>
    </source>
</evidence>
<feature type="transmembrane region" description="Helical" evidence="2">
    <location>
        <begin position="213"/>
        <end position="235"/>
    </location>
</feature>
<dbReference type="Proteomes" id="UP000324767">
    <property type="component" value="Unassembled WGS sequence"/>
</dbReference>
<protein>
    <recommendedName>
        <fullName evidence="6">Peptidyl-tRNA hydrolase</fullName>
    </recommendedName>
</protein>
<accession>A0A5M8PY73</accession>
<evidence type="ECO:0008006" key="6">
    <source>
        <dbReference type="Google" id="ProtNLM"/>
    </source>
</evidence>
<keyword evidence="2" id="KW-0472">Membrane</keyword>
<proteinExistence type="predicted"/>
<dbReference type="AlphaFoldDB" id="A0A5M8PY73"/>
<keyword evidence="2" id="KW-1133">Transmembrane helix</keyword>
<gene>
    <name evidence="4" type="ORF">FRX48_01136</name>
</gene>
<dbReference type="OrthoDB" id="1733656at2759"/>
<sequence>MRFSPALLLALPATVAAQEQKPLGDNLQAWFEKAKSYIPASVYSPVAAGAAKVAAENVTPLTNDNWLLVLSPSTKDSWKGPETWMVFFSGGNKTCFGRCDGVEKAWNESAALFAADPTAPRLAYADCDEQAILCTTWAASAPSIWHIQLPIPQADQSKPATTIHIIPLNFTTTTAQEILQIHTAKSYEQTPVYEGAFHPFDGYLAQFGLNRALGYFLFVFTLVPSWAFMIIISMFSRSIMSRRTGNLQAGQSANRPMGGSPSAEQ</sequence>
<evidence type="ECO:0000313" key="4">
    <source>
        <dbReference type="EMBL" id="KAA6414387.1"/>
    </source>
</evidence>
<name>A0A5M8PY73_9LECA</name>
<organism evidence="4 5">
    <name type="scientific">Lasallia pustulata</name>
    <dbReference type="NCBI Taxonomy" id="136370"/>
    <lineage>
        <taxon>Eukaryota</taxon>
        <taxon>Fungi</taxon>
        <taxon>Dikarya</taxon>
        <taxon>Ascomycota</taxon>
        <taxon>Pezizomycotina</taxon>
        <taxon>Lecanoromycetes</taxon>
        <taxon>OSLEUM clade</taxon>
        <taxon>Umbilicariomycetidae</taxon>
        <taxon>Umbilicariales</taxon>
        <taxon>Umbilicariaceae</taxon>
        <taxon>Lasallia</taxon>
    </lineage>
</organism>
<keyword evidence="2" id="KW-0812">Transmembrane</keyword>
<feature type="region of interest" description="Disordered" evidence="1">
    <location>
        <begin position="246"/>
        <end position="265"/>
    </location>
</feature>
<comment type="caution">
    <text evidence="4">The sequence shown here is derived from an EMBL/GenBank/DDBJ whole genome shotgun (WGS) entry which is preliminary data.</text>
</comment>